<evidence type="ECO:0000256" key="3">
    <source>
        <dbReference type="ARBA" id="ARBA00022737"/>
    </source>
</evidence>
<evidence type="ECO:0000256" key="9">
    <source>
        <dbReference type="SAM" id="MobiDB-lite"/>
    </source>
</evidence>
<dbReference type="PROSITE" id="PS50157">
    <property type="entry name" value="ZINC_FINGER_C2H2_2"/>
    <property type="match status" value="6"/>
</dbReference>
<dbReference type="SMART" id="SM00355">
    <property type="entry name" value="ZnF_C2H2"/>
    <property type="match status" value="7"/>
</dbReference>
<keyword evidence="10" id="KW-0732">Signal</keyword>
<keyword evidence="4 8" id="KW-0863">Zinc-finger</keyword>
<evidence type="ECO:0000313" key="13">
    <source>
        <dbReference type="Proteomes" id="UP001164746"/>
    </source>
</evidence>
<evidence type="ECO:0000256" key="4">
    <source>
        <dbReference type="ARBA" id="ARBA00022771"/>
    </source>
</evidence>
<evidence type="ECO:0000256" key="1">
    <source>
        <dbReference type="ARBA" id="ARBA00004123"/>
    </source>
</evidence>
<feature type="domain" description="C2H2-type" evidence="11">
    <location>
        <begin position="397"/>
        <end position="425"/>
    </location>
</feature>
<evidence type="ECO:0000256" key="7">
    <source>
        <dbReference type="ARBA" id="ARBA00023242"/>
    </source>
</evidence>
<dbReference type="Pfam" id="PF00096">
    <property type="entry name" value="zf-C2H2"/>
    <property type="match status" value="4"/>
</dbReference>
<keyword evidence="3" id="KW-0677">Repeat</keyword>
<feature type="chain" id="PRO_5045426243" evidence="10">
    <location>
        <begin position="23"/>
        <end position="558"/>
    </location>
</feature>
<feature type="region of interest" description="Disordered" evidence="9">
    <location>
        <begin position="439"/>
        <end position="464"/>
    </location>
</feature>
<dbReference type="Proteomes" id="UP001164746">
    <property type="component" value="Chromosome 5"/>
</dbReference>
<dbReference type="PANTHER" id="PTHR24390:SF159">
    <property type="entry name" value="GROWTH FACTOR INDEPENDENT 1 TRANSCRIPTIONAL REPRESSOR"/>
    <property type="match status" value="1"/>
</dbReference>
<organism evidence="12 13">
    <name type="scientific">Mya arenaria</name>
    <name type="common">Soft-shell clam</name>
    <dbReference type="NCBI Taxonomy" id="6604"/>
    <lineage>
        <taxon>Eukaryota</taxon>
        <taxon>Metazoa</taxon>
        <taxon>Spiralia</taxon>
        <taxon>Lophotrochozoa</taxon>
        <taxon>Mollusca</taxon>
        <taxon>Bivalvia</taxon>
        <taxon>Autobranchia</taxon>
        <taxon>Heteroconchia</taxon>
        <taxon>Euheterodonta</taxon>
        <taxon>Imparidentia</taxon>
        <taxon>Neoheterodontei</taxon>
        <taxon>Myida</taxon>
        <taxon>Myoidea</taxon>
        <taxon>Myidae</taxon>
        <taxon>Mya</taxon>
    </lineage>
</organism>
<dbReference type="InterPro" id="IPR013087">
    <property type="entry name" value="Znf_C2H2_type"/>
</dbReference>
<sequence length="558" mass="64031">MVMVLMLLLLMMMMIMRQNSNSRKGKLWQSTSDDSAIGTQITVTESEAVDKKQKKKPKKVQQSACEIKKFTAEDLNTDTKRTVAKRLTRQRTRKDAKLEQSENEIDNQAKEDVNDSIDMDIWDELKSKQIDNQDSCETNTLVKHDDNPVKKDIAAETKIESVMKDGTVDDVETGGLQELEAEDLNTQGNTEGTKRIKKRGKQYTTVTNEDGHNHLRQHLSRHLGIKKYLCDTCSKGFVTKGDLNKHMRKHTGKQFSCRHCVFTTPLREYLASHVRQLHMTSRHYQCETCGQTFRSHGNLAAHTRIHVGNYRFHCDRCPSKFTDQSNFLQHQRRHEGIKLHVCDHCGKSFVTSSDMRKHVRTHTGEHPFTCDQCGRTFKDGSSWKRHVKLHETDKNVFVCSLCRKRYSRIDLCNQHIKKTHANEPPGSVTSLILDAKTASSFPSESQTRSKKQMRSAQSIPFDTNFSPRESSLRQTFKSLTEVASQRLIQENYETTLHPSAVTDFSQRPFSVQSMTSYPLVTSLASLQTQNIPVTVDPFIFHQPRRDNVISYFMSTPKT</sequence>
<gene>
    <name evidence="12" type="ORF">MAR_021862</name>
</gene>
<dbReference type="PROSITE" id="PS00028">
    <property type="entry name" value="ZINC_FINGER_C2H2_1"/>
    <property type="match status" value="6"/>
</dbReference>
<dbReference type="SUPFAM" id="SSF57667">
    <property type="entry name" value="beta-beta-alpha zinc fingers"/>
    <property type="match status" value="4"/>
</dbReference>
<feature type="domain" description="C2H2-type" evidence="11">
    <location>
        <begin position="228"/>
        <end position="255"/>
    </location>
</feature>
<feature type="domain" description="C2H2-type" evidence="11">
    <location>
        <begin position="284"/>
        <end position="311"/>
    </location>
</feature>
<feature type="compositionally biased region" description="Polar residues" evidence="9">
    <location>
        <begin position="454"/>
        <end position="464"/>
    </location>
</feature>
<evidence type="ECO:0000259" key="11">
    <source>
        <dbReference type="PROSITE" id="PS50157"/>
    </source>
</evidence>
<proteinExistence type="predicted"/>
<feature type="region of interest" description="Disordered" evidence="9">
    <location>
        <begin position="87"/>
        <end position="110"/>
    </location>
</feature>
<dbReference type="PANTHER" id="PTHR24390">
    <property type="entry name" value="ZINC FINGER PROTEIN"/>
    <property type="match status" value="1"/>
</dbReference>
<evidence type="ECO:0000256" key="8">
    <source>
        <dbReference type="PROSITE-ProRule" id="PRU00042"/>
    </source>
</evidence>
<dbReference type="EMBL" id="CP111016">
    <property type="protein sequence ID" value="WAR06493.1"/>
    <property type="molecule type" value="Genomic_DNA"/>
</dbReference>
<comment type="subcellular location">
    <subcellularLocation>
        <location evidence="1">Nucleus</location>
    </subcellularLocation>
</comment>
<name>A0ABY7E933_MYAAR</name>
<keyword evidence="13" id="KW-1185">Reference proteome</keyword>
<evidence type="ECO:0000256" key="2">
    <source>
        <dbReference type="ARBA" id="ARBA00022723"/>
    </source>
</evidence>
<feature type="domain" description="C2H2-type" evidence="11">
    <location>
        <begin position="368"/>
        <end position="395"/>
    </location>
</feature>
<evidence type="ECO:0000256" key="6">
    <source>
        <dbReference type="ARBA" id="ARBA00023125"/>
    </source>
</evidence>
<keyword evidence="2" id="KW-0479">Metal-binding</keyword>
<evidence type="ECO:0000313" key="12">
    <source>
        <dbReference type="EMBL" id="WAR06493.1"/>
    </source>
</evidence>
<feature type="signal peptide" evidence="10">
    <location>
        <begin position="1"/>
        <end position="22"/>
    </location>
</feature>
<reference evidence="12" key="1">
    <citation type="submission" date="2022-11" db="EMBL/GenBank/DDBJ databases">
        <title>Centuries of genome instability and evolution in soft-shell clam transmissible cancer (bioRxiv).</title>
        <authorList>
            <person name="Hart S.F.M."/>
            <person name="Yonemitsu M.A."/>
            <person name="Giersch R.M."/>
            <person name="Beal B.F."/>
            <person name="Arriagada G."/>
            <person name="Davis B.W."/>
            <person name="Ostrander E.A."/>
            <person name="Goff S.P."/>
            <person name="Metzger M.J."/>
        </authorList>
    </citation>
    <scope>NUCLEOTIDE SEQUENCE</scope>
    <source>
        <strain evidence="12">MELC-2E11</strain>
        <tissue evidence="12">Siphon/mantle</tissue>
    </source>
</reference>
<dbReference type="Gene3D" id="3.30.160.60">
    <property type="entry name" value="Classic Zinc Finger"/>
    <property type="match status" value="5"/>
</dbReference>
<keyword evidence="5" id="KW-0862">Zinc</keyword>
<evidence type="ECO:0000256" key="5">
    <source>
        <dbReference type="ARBA" id="ARBA00022833"/>
    </source>
</evidence>
<keyword evidence="6" id="KW-0238">DNA-binding</keyword>
<feature type="domain" description="C2H2-type" evidence="11">
    <location>
        <begin position="340"/>
        <end position="367"/>
    </location>
</feature>
<evidence type="ECO:0000256" key="10">
    <source>
        <dbReference type="SAM" id="SignalP"/>
    </source>
</evidence>
<accession>A0ABY7E933</accession>
<dbReference type="InterPro" id="IPR036236">
    <property type="entry name" value="Znf_C2H2_sf"/>
</dbReference>
<feature type="domain" description="C2H2-type" evidence="11">
    <location>
        <begin position="312"/>
        <end position="339"/>
    </location>
</feature>
<keyword evidence="7" id="KW-0539">Nucleus</keyword>
<protein>
    <submittedName>
        <fullName evidence="12">ZN141-like protein</fullName>
    </submittedName>
</protein>